<keyword evidence="7" id="KW-1185">Reference proteome</keyword>
<dbReference type="AlphaFoldDB" id="A0A9Q1GPA9"/>
<dbReference type="InterPro" id="IPR044859">
    <property type="entry name" value="Allene_oxi_cyc_Dirigent"/>
</dbReference>
<feature type="region of interest" description="Disordered" evidence="5">
    <location>
        <begin position="72"/>
        <end position="165"/>
    </location>
</feature>
<organism evidence="6 7">
    <name type="scientific">Carnegiea gigantea</name>
    <dbReference type="NCBI Taxonomy" id="171969"/>
    <lineage>
        <taxon>Eukaryota</taxon>
        <taxon>Viridiplantae</taxon>
        <taxon>Streptophyta</taxon>
        <taxon>Embryophyta</taxon>
        <taxon>Tracheophyta</taxon>
        <taxon>Spermatophyta</taxon>
        <taxon>Magnoliopsida</taxon>
        <taxon>eudicotyledons</taxon>
        <taxon>Gunneridae</taxon>
        <taxon>Pentapetalae</taxon>
        <taxon>Caryophyllales</taxon>
        <taxon>Cactineae</taxon>
        <taxon>Cactaceae</taxon>
        <taxon>Cactoideae</taxon>
        <taxon>Echinocereeae</taxon>
        <taxon>Carnegiea</taxon>
    </lineage>
</organism>
<evidence type="ECO:0000256" key="2">
    <source>
        <dbReference type="ARBA" id="ARBA00011738"/>
    </source>
</evidence>
<keyword evidence="3 4" id="KW-0964">Secreted</keyword>
<evidence type="ECO:0000313" key="6">
    <source>
        <dbReference type="EMBL" id="KAJ8422198.1"/>
    </source>
</evidence>
<proteinExistence type="inferred from homology"/>
<name>A0A9Q1GPA9_9CARY</name>
<dbReference type="PANTHER" id="PTHR46215">
    <property type="entry name" value="DIRIGENT PROTEIN 24-RELATED"/>
    <property type="match status" value="1"/>
</dbReference>
<evidence type="ECO:0000256" key="3">
    <source>
        <dbReference type="ARBA" id="ARBA00022525"/>
    </source>
</evidence>
<accession>A0A9Q1GPA9</accession>
<reference evidence="6" key="1">
    <citation type="submission" date="2022-04" db="EMBL/GenBank/DDBJ databases">
        <title>Carnegiea gigantea Genome sequencing and assembly v2.</title>
        <authorList>
            <person name="Copetti D."/>
            <person name="Sanderson M.J."/>
            <person name="Burquez A."/>
            <person name="Wojciechowski M.F."/>
        </authorList>
    </citation>
    <scope>NUCLEOTIDE SEQUENCE</scope>
    <source>
        <strain evidence="6">SGP5-SGP5p</strain>
        <tissue evidence="6">Aerial part</tissue>
    </source>
</reference>
<dbReference type="Proteomes" id="UP001153076">
    <property type="component" value="Unassembled WGS sequence"/>
</dbReference>
<comment type="subunit">
    <text evidence="2 4">Homodimer.</text>
</comment>
<evidence type="ECO:0000256" key="5">
    <source>
        <dbReference type="SAM" id="MobiDB-lite"/>
    </source>
</evidence>
<evidence type="ECO:0000256" key="4">
    <source>
        <dbReference type="RuleBase" id="RU363099"/>
    </source>
</evidence>
<protein>
    <recommendedName>
        <fullName evidence="4">Dirigent protein</fullName>
    </recommendedName>
</protein>
<comment type="similarity">
    <text evidence="1 4">Belongs to the plant dirigent protein family.</text>
</comment>
<dbReference type="GO" id="GO:0009699">
    <property type="term" value="P:phenylpropanoid biosynthetic process"/>
    <property type="evidence" value="ECO:0007669"/>
    <property type="project" value="UniProtKB-ARBA"/>
</dbReference>
<dbReference type="Gene3D" id="2.40.480.10">
    <property type="entry name" value="Allene oxide cyclase-like"/>
    <property type="match status" value="1"/>
</dbReference>
<keyword evidence="4" id="KW-0052">Apoplast</keyword>
<dbReference type="GO" id="GO:0048046">
    <property type="term" value="C:apoplast"/>
    <property type="evidence" value="ECO:0007669"/>
    <property type="project" value="UniProtKB-SubCell"/>
</dbReference>
<gene>
    <name evidence="6" type="ORF">Cgig2_030561</name>
</gene>
<comment type="subcellular location">
    <subcellularLocation>
        <location evidence="4">Secreted</location>
        <location evidence="4">Extracellular space</location>
        <location evidence="4">Apoplast</location>
    </subcellularLocation>
</comment>
<comment type="caution">
    <text evidence="6">The sequence shown here is derived from an EMBL/GenBank/DDBJ whole genome shotgun (WGS) entry which is preliminary data.</text>
</comment>
<evidence type="ECO:0000313" key="7">
    <source>
        <dbReference type="Proteomes" id="UP001153076"/>
    </source>
</evidence>
<dbReference type="OrthoDB" id="1921494at2759"/>
<dbReference type="Pfam" id="PF03018">
    <property type="entry name" value="Dirigent"/>
    <property type="match status" value="1"/>
</dbReference>
<dbReference type="InterPro" id="IPR004265">
    <property type="entry name" value="Dirigent"/>
</dbReference>
<comment type="function">
    <text evidence="4">Dirigent proteins impart stereoselectivity on the phenoxy radical-coupling reaction, yielding optically active lignans from two molecules of coniferyl alcohol in the biosynthesis of lignans, flavonolignans, and alkaloids and thus plays a central role in plant secondary metabolism.</text>
</comment>
<sequence>MLRKVTLELSEAKVKEWSIRLLSKLPSTSNHKHLKMAKSLPPSTLCLLLLLALALGLVSSARILDGVDPQATVTEPSTQDDLPALPPTVGPVTDLPSGQAPVASVAPADDTPTPDDQPDQTQPNPEATTAPVVAPIASRASPLPTGPAQGGAVASATAVAPGSGGPEHPAISFFMHDVLGGSQASGRIVTGIVATTDVNGIPFSKPNDQVFPVTNGVPLINNNNVPFLASLNGQNQQQSQTVIQNAGTNNIVNGGNNNQAFVTPGQLPTGVTLQKLMFGSITVIDDELTEGHELGSGVMGRGQGFYLASSLDGESHTMAFTAILHQDGHDEADTISFFGVHRTASPISQIAVIGGTGKYETAKGYATIETLPQQDQHTTDGVDTIAHINVYLY</sequence>
<evidence type="ECO:0000256" key="1">
    <source>
        <dbReference type="ARBA" id="ARBA00010746"/>
    </source>
</evidence>
<dbReference type="EMBL" id="JAKOGI010002344">
    <property type="protein sequence ID" value="KAJ8422198.1"/>
    <property type="molecule type" value="Genomic_DNA"/>
</dbReference>
<dbReference type="PANTHER" id="PTHR46215:SF15">
    <property type="entry name" value="DIRIGENT PROTEIN 24"/>
    <property type="match status" value="1"/>
</dbReference>